<keyword evidence="1" id="KW-0812">Transmembrane</keyword>
<accession>A0A1T1AUS8</accession>
<evidence type="ECO:0000313" key="4">
    <source>
        <dbReference type="Proteomes" id="UP000190750"/>
    </source>
</evidence>
<protein>
    <recommendedName>
        <fullName evidence="2">Flavinylation-associated cytochrome domain-containing protein</fullName>
    </recommendedName>
</protein>
<feature type="transmembrane region" description="Helical" evidence="1">
    <location>
        <begin position="43"/>
        <end position="62"/>
    </location>
</feature>
<dbReference type="OrthoDB" id="5363112at2"/>
<reference evidence="3 4" key="1">
    <citation type="submission" date="2017-01" db="EMBL/GenBank/DDBJ databases">
        <title>Genome sequencing of Rhodoferax fermentans JCM 7819.</title>
        <authorList>
            <person name="Kim Y.J."/>
            <person name="Farh M.E.-A."/>
            <person name="Yang D.-C."/>
        </authorList>
    </citation>
    <scope>NUCLEOTIDE SEQUENCE [LARGE SCALE GENOMIC DNA]</scope>
    <source>
        <strain evidence="3 4">JCM 7819</strain>
    </source>
</reference>
<comment type="caution">
    <text evidence="3">The sequence shown here is derived from an EMBL/GenBank/DDBJ whole genome shotgun (WGS) entry which is preliminary data.</text>
</comment>
<gene>
    <name evidence="3" type="ORF">RF819_15060</name>
</gene>
<evidence type="ECO:0000256" key="1">
    <source>
        <dbReference type="SAM" id="Phobius"/>
    </source>
</evidence>
<keyword evidence="4" id="KW-1185">Reference proteome</keyword>
<feature type="domain" description="Flavinylation-associated cytochrome" evidence="2">
    <location>
        <begin position="9"/>
        <end position="59"/>
    </location>
</feature>
<keyword evidence="1" id="KW-1133">Transmembrane helix</keyword>
<dbReference type="AlphaFoldDB" id="A0A1T1AUS8"/>
<dbReference type="Pfam" id="PF14358">
    <property type="entry name" value="DUF4405"/>
    <property type="match status" value="1"/>
</dbReference>
<evidence type="ECO:0000259" key="2">
    <source>
        <dbReference type="Pfam" id="PF14358"/>
    </source>
</evidence>
<evidence type="ECO:0000313" key="3">
    <source>
        <dbReference type="EMBL" id="OOV07864.1"/>
    </source>
</evidence>
<organism evidence="3 4">
    <name type="scientific">Rhodoferax fermentans</name>
    <dbReference type="NCBI Taxonomy" id="28066"/>
    <lineage>
        <taxon>Bacteria</taxon>
        <taxon>Pseudomonadati</taxon>
        <taxon>Pseudomonadota</taxon>
        <taxon>Betaproteobacteria</taxon>
        <taxon>Burkholderiales</taxon>
        <taxon>Comamonadaceae</taxon>
        <taxon>Rhodoferax</taxon>
    </lineage>
</organism>
<dbReference type="InterPro" id="IPR025517">
    <property type="entry name" value="DUF4405"/>
</dbReference>
<dbReference type="STRING" id="28066.RF819_15060"/>
<feature type="transmembrane region" description="Helical" evidence="1">
    <location>
        <begin position="12"/>
        <end position="31"/>
    </location>
</feature>
<name>A0A1T1AUS8_RHOFE</name>
<keyword evidence="1" id="KW-0472">Membrane</keyword>
<dbReference type="Proteomes" id="UP000190750">
    <property type="component" value="Unassembled WGS sequence"/>
</dbReference>
<feature type="transmembrane region" description="Helical" evidence="1">
    <location>
        <begin position="74"/>
        <end position="95"/>
    </location>
</feature>
<dbReference type="EMBL" id="MTJN01000002">
    <property type="protein sequence ID" value="OOV07864.1"/>
    <property type="molecule type" value="Genomic_DNA"/>
</dbReference>
<sequence length="172" mass="18110">MTLNAQRPWITPLVTGIFLLMAVTGSLMFFHIDIGLNKTAHEWLGWAMVVGVLLHVALNINAFKRHLANTTGRWVLGASALLLVLSFVPLGGAAGGKPPFVAPVQALARSSLTTVADVAGIPVTELRARLAAAGVASQSDEQSIQDLVGKDMGQQMRTLGQVFASNTNGAAR</sequence>
<dbReference type="RefSeq" id="WP_158081295.1">
    <property type="nucleotide sequence ID" value="NZ_MTJN01000002.1"/>
</dbReference>
<proteinExistence type="predicted"/>